<evidence type="ECO:0000313" key="1">
    <source>
        <dbReference type="EMBL" id="DAD98068.1"/>
    </source>
</evidence>
<accession>A0A8S5NUM3</accession>
<organism evidence="1">
    <name type="scientific">Siphoviridae sp. ctQ091</name>
    <dbReference type="NCBI Taxonomy" id="2825490"/>
    <lineage>
        <taxon>Viruses</taxon>
        <taxon>Duplodnaviria</taxon>
        <taxon>Heunggongvirae</taxon>
        <taxon>Uroviricota</taxon>
        <taxon>Caudoviricetes</taxon>
    </lineage>
</organism>
<protein>
    <submittedName>
        <fullName evidence="1">Uncharacterized protein</fullName>
    </submittedName>
</protein>
<proteinExistence type="predicted"/>
<dbReference type="EMBL" id="BK015252">
    <property type="protein sequence ID" value="DAD98068.1"/>
    <property type="molecule type" value="Genomic_DNA"/>
</dbReference>
<sequence>MSRIEICSWSRAFLRCVTFENIVPVRAAKATRVASERTSFKKLSIVYPTSSLLRLFYQGCQRILYNIPRLAMVALGGECYALVTLLSMESRMVADSSHESDGAYADPKNNRANTPQRIASNIHSAIGVIFIHHERGVCCHHDGCKNSSHIKRLSHSNFHFH</sequence>
<name>A0A8S5NUM3_9CAUD</name>
<reference evidence="1" key="1">
    <citation type="journal article" date="2021" name="Proc. Natl. Acad. Sci. U.S.A.">
        <title>A Catalog of Tens of Thousands of Viruses from Human Metagenomes Reveals Hidden Associations with Chronic Diseases.</title>
        <authorList>
            <person name="Tisza M.J."/>
            <person name="Buck C.B."/>
        </authorList>
    </citation>
    <scope>NUCLEOTIDE SEQUENCE</scope>
    <source>
        <strain evidence="1">CtQ091</strain>
    </source>
</reference>